<evidence type="ECO:0000256" key="5">
    <source>
        <dbReference type="ARBA" id="ARBA00022833"/>
    </source>
</evidence>
<dbReference type="GO" id="GO:0008270">
    <property type="term" value="F:zinc ion binding"/>
    <property type="evidence" value="ECO:0007669"/>
    <property type="project" value="UniProtKB-UniRule"/>
</dbReference>
<dbReference type="InterPro" id="IPR013087">
    <property type="entry name" value="Znf_C2H2_type"/>
</dbReference>
<dbReference type="PANTHER" id="PTHR24404:SF114">
    <property type="entry name" value="KLUMPFUSS, ISOFORM B-RELATED"/>
    <property type="match status" value="1"/>
</dbReference>
<feature type="domain" description="C2H2-type" evidence="10">
    <location>
        <begin position="448"/>
        <end position="473"/>
    </location>
</feature>
<dbReference type="SUPFAM" id="SSF57716">
    <property type="entry name" value="Glucocorticoid receptor-like (DNA-binding domain)"/>
    <property type="match status" value="1"/>
</dbReference>
<dbReference type="PROSITE" id="PS00028">
    <property type="entry name" value="ZINC_FINGER_C2H2_1"/>
    <property type="match status" value="7"/>
</dbReference>
<keyword evidence="3" id="KW-0677">Repeat</keyword>
<dbReference type="PROSITE" id="PS50157">
    <property type="entry name" value="ZINC_FINGER_C2H2_2"/>
    <property type="match status" value="9"/>
</dbReference>
<dbReference type="GO" id="GO:0003700">
    <property type="term" value="F:DNA-binding transcription factor activity"/>
    <property type="evidence" value="ECO:0007669"/>
    <property type="project" value="TreeGrafter"/>
</dbReference>
<evidence type="ECO:0000256" key="4">
    <source>
        <dbReference type="ARBA" id="ARBA00022771"/>
    </source>
</evidence>
<feature type="domain" description="C2H2-type" evidence="10">
    <location>
        <begin position="252"/>
        <end position="274"/>
    </location>
</feature>
<dbReference type="FunFam" id="3.30.160.60:FF:000100">
    <property type="entry name" value="Zinc finger 45-like"/>
    <property type="match status" value="1"/>
</dbReference>
<evidence type="ECO:0000313" key="13">
    <source>
        <dbReference type="RefSeq" id="XP_025415753.1"/>
    </source>
</evidence>
<sequence>MAPIIGDFEKVCRLCLREDDGRNKMISIFGLEEIIKKCVQIEVYLGIDEPTSICPSCMLSLDSWSKFKVLCDNTNAFLQQYIQEKNELVLNSEITNLGTLGFTPSHMSDLSIGFFDCDSLWNNMSQQWNEIETTSTELPVQRSTKKVQSSEDLITETLSGKECLVTSSNVLHNKTCNSTKKFWWNPKAISMKTMQKKNDKPTSNKELSKSMKKYNLYYRKKYCCNVCSEIFTKFNDLISHDSTVHVDLPKTFSCKNCGKMFLTKDRLEIHKIVHREKLFECHLCQKKFTLKKTLDIHLNVHIGSYTCQKCGYKAQNMYNLKIHENSHSLAKNHCCKECKKSFSTLSSLRRHDRLIHEKMLLYHCDQCEFSTVHPSSFKYHKSTHVSESLVCDHCGSSFKNKDLFIKHKKIHQGIIFSCTHCKKVFKRKSNLKEHISSSHKLGPIIKKHKCDVCEQYFISMRNLRIHKNKFHTT</sequence>
<dbReference type="SUPFAM" id="SSF57667">
    <property type="entry name" value="beta-beta-alpha zinc fingers"/>
    <property type="match status" value="3"/>
</dbReference>
<evidence type="ECO:0000259" key="11">
    <source>
        <dbReference type="PROSITE" id="PS51915"/>
    </source>
</evidence>
<feature type="domain" description="ZAD" evidence="11">
    <location>
        <begin position="10"/>
        <end position="81"/>
    </location>
</feature>
<dbReference type="Gene3D" id="3.40.1800.20">
    <property type="match status" value="1"/>
</dbReference>
<dbReference type="Pfam" id="PF07776">
    <property type="entry name" value="zf-AD"/>
    <property type="match status" value="1"/>
</dbReference>
<feature type="binding site" evidence="9">
    <location>
        <position position="15"/>
    </location>
    <ligand>
        <name>Zn(2+)</name>
        <dbReference type="ChEBI" id="CHEBI:29105"/>
    </ligand>
</feature>
<evidence type="ECO:0000256" key="7">
    <source>
        <dbReference type="ARBA" id="ARBA00023242"/>
    </source>
</evidence>
<dbReference type="SMART" id="SM00355">
    <property type="entry name" value="ZnF_C2H2"/>
    <property type="match status" value="9"/>
</dbReference>
<dbReference type="InterPro" id="IPR036236">
    <property type="entry name" value="Znf_C2H2_sf"/>
</dbReference>
<dbReference type="GO" id="GO:0000978">
    <property type="term" value="F:RNA polymerase II cis-regulatory region sequence-specific DNA binding"/>
    <property type="evidence" value="ECO:0007669"/>
    <property type="project" value="TreeGrafter"/>
</dbReference>
<dbReference type="PANTHER" id="PTHR24404">
    <property type="entry name" value="ZINC FINGER PROTEIN"/>
    <property type="match status" value="1"/>
</dbReference>
<evidence type="ECO:0000256" key="8">
    <source>
        <dbReference type="PROSITE-ProRule" id="PRU00042"/>
    </source>
</evidence>
<reference evidence="13" key="1">
    <citation type="submission" date="2025-08" db="UniProtKB">
        <authorList>
            <consortium name="RefSeq"/>
        </authorList>
    </citation>
    <scope>IDENTIFICATION</scope>
    <source>
        <tissue evidence="13">Whole body</tissue>
    </source>
</reference>
<dbReference type="GO" id="GO:0005634">
    <property type="term" value="C:nucleus"/>
    <property type="evidence" value="ECO:0007669"/>
    <property type="project" value="UniProtKB-SubCell"/>
</dbReference>
<dbReference type="GeneID" id="112687327"/>
<comment type="subcellular location">
    <subcellularLocation>
        <location evidence="1">Nucleus</location>
    </subcellularLocation>
</comment>
<keyword evidence="7" id="KW-0539">Nucleus</keyword>
<feature type="domain" description="C2H2-type" evidence="10">
    <location>
        <begin position="305"/>
        <end position="332"/>
    </location>
</feature>
<gene>
    <name evidence="13" type="primary">LOC112687327</name>
</gene>
<evidence type="ECO:0000313" key="12">
    <source>
        <dbReference type="Proteomes" id="UP000694846"/>
    </source>
</evidence>
<dbReference type="Proteomes" id="UP000694846">
    <property type="component" value="Unplaced"/>
</dbReference>
<feature type="domain" description="C2H2-type" evidence="10">
    <location>
        <begin position="416"/>
        <end position="439"/>
    </location>
</feature>
<evidence type="ECO:0000256" key="2">
    <source>
        <dbReference type="ARBA" id="ARBA00022723"/>
    </source>
</evidence>
<accession>A0A8B8FZ00</accession>
<keyword evidence="6" id="KW-0238">DNA-binding</keyword>
<feature type="domain" description="C2H2-type" evidence="10">
    <location>
        <begin position="389"/>
        <end position="413"/>
    </location>
</feature>
<dbReference type="RefSeq" id="XP_025415753.1">
    <property type="nucleotide sequence ID" value="XM_025559968.1"/>
</dbReference>
<dbReference type="Pfam" id="PF00096">
    <property type="entry name" value="zf-C2H2"/>
    <property type="match status" value="4"/>
</dbReference>
<dbReference type="InterPro" id="IPR050589">
    <property type="entry name" value="Ikaros_C2H2-ZF"/>
</dbReference>
<feature type="binding site" evidence="9">
    <location>
        <position position="12"/>
    </location>
    <ligand>
        <name>Zn(2+)</name>
        <dbReference type="ChEBI" id="CHEBI:29105"/>
    </ligand>
</feature>
<feature type="domain" description="C2H2-type" evidence="10">
    <location>
        <begin position="333"/>
        <end position="356"/>
    </location>
</feature>
<evidence type="ECO:0000259" key="10">
    <source>
        <dbReference type="PROSITE" id="PS50157"/>
    </source>
</evidence>
<dbReference type="AlphaFoldDB" id="A0A8B8FZ00"/>
<feature type="domain" description="C2H2-type" evidence="10">
    <location>
        <begin position="279"/>
        <end position="306"/>
    </location>
</feature>
<keyword evidence="4 8" id="KW-0863">Zinc-finger</keyword>
<dbReference type="PROSITE" id="PS51915">
    <property type="entry name" value="ZAD"/>
    <property type="match status" value="1"/>
</dbReference>
<name>A0A8B8FZ00_9HEMI</name>
<evidence type="ECO:0000256" key="6">
    <source>
        <dbReference type="ARBA" id="ARBA00023125"/>
    </source>
</evidence>
<dbReference type="OrthoDB" id="6105938at2759"/>
<feature type="binding site" evidence="9">
    <location>
        <position position="54"/>
    </location>
    <ligand>
        <name>Zn(2+)</name>
        <dbReference type="ChEBI" id="CHEBI:29105"/>
    </ligand>
</feature>
<dbReference type="GO" id="GO:0006357">
    <property type="term" value="P:regulation of transcription by RNA polymerase II"/>
    <property type="evidence" value="ECO:0007669"/>
    <property type="project" value="TreeGrafter"/>
</dbReference>
<keyword evidence="12" id="KW-1185">Reference proteome</keyword>
<keyword evidence="5 9" id="KW-0862">Zinc</keyword>
<evidence type="ECO:0000256" key="1">
    <source>
        <dbReference type="ARBA" id="ARBA00004123"/>
    </source>
</evidence>
<evidence type="ECO:0000256" key="9">
    <source>
        <dbReference type="PROSITE-ProRule" id="PRU01263"/>
    </source>
</evidence>
<protein>
    <submittedName>
        <fullName evidence="13">Zinc finger protein 510-like</fullName>
    </submittedName>
</protein>
<dbReference type="InterPro" id="IPR012934">
    <property type="entry name" value="Znf_AD"/>
</dbReference>
<feature type="domain" description="C2H2-type" evidence="10">
    <location>
        <begin position="222"/>
        <end position="250"/>
    </location>
</feature>
<feature type="domain" description="C2H2-type" evidence="10">
    <location>
        <begin position="362"/>
        <end position="389"/>
    </location>
</feature>
<dbReference type="SMART" id="SM00868">
    <property type="entry name" value="zf-AD"/>
    <property type="match status" value="1"/>
</dbReference>
<proteinExistence type="predicted"/>
<evidence type="ECO:0000256" key="3">
    <source>
        <dbReference type="ARBA" id="ARBA00022737"/>
    </source>
</evidence>
<keyword evidence="2 9" id="KW-0479">Metal-binding</keyword>
<dbReference type="Gene3D" id="3.30.160.60">
    <property type="entry name" value="Classic Zinc Finger"/>
    <property type="match status" value="5"/>
</dbReference>
<organism evidence="12 13">
    <name type="scientific">Sipha flava</name>
    <name type="common">yellow sugarcane aphid</name>
    <dbReference type="NCBI Taxonomy" id="143950"/>
    <lineage>
        <taxon>Eukaryota</taxon>
        <taxon>Metazoa</taxon>
        <taxon>Ecdysozoa</taxon>
        <taxon>Arthropoda</taxon>
        <taxon>Hexapoda</taxon>
        <taxon>Insecta</taxon>
        <taxon>Pterygota</taxon>
        <taxon>Neoptera</taxon>
        <taxon>Paraneoptera</taxon>
        <taxon>Hemiptera</taxon>
        <taxon>Sternorrhyncha</taxon>
        <taxon>Aphidomorpha</taxon>
        <taxon>Aphidoidea</taxon>
        <taxon>Aphididae</taxon>
        <taxon>Sipha</taxon>
    </lineage>
</organism>
<feature type="binding site" evidence="9">
    <location>
        <position position="57"/>
    </location>
    <ligand>
        <name>Zn(2+)</name>
        <dbReference type="ChEBI" id="CHEBI:29105"/>
    </ligand>
</feature>